<sequence length="132" mass="15250">MCHGYVRKHDECGHIKDFIAILKCEAGSENEPCADKVVLFKLVYKFPGLCRACYIQQEEVIFSLYEEDIADLRRALGDTRSSLRRVEELEDAVRKRLEAELVNLQLRLDECIAGREAMLVKFRLWQGVWGDG</sequence>
<accession>A0A5M8PE86</accession>
<organism evidence="1 2">
    <name type="scientific">Lasallia pustulata</name>
    <dbReference type="NCBI Taxonomy" id="136370"/>
    <lineage>
        <taxon>Eukaryota</taxon>
        <taxon>Fungi</taxon>
        <taxon>Dikarya</taxon>
        <taxon>Ascomycota</taxon>
        <taxon>Pezizomycotina</taxon>
        <taxon>Lecanoromycetes</taxon>
        <taxon>OSLEUM clade</taxon>
        <taxon>Umbilicariomycetidae</taxon>
        <taxon>Umbilicariales</taxon>
        <taxon>Umbilicariaceae</taxon>
        <taxon>Lasallia</taxon>
    </lineage>
</organism>
<reference evidence="1 2" key="1">
    <citation type="submission" date="2019-09" db="EMBL/GenBank/DDBJ databases">
        <title>The hologenome of the rock-dwelling lichen Lasallia pustulata.</title>
        <authorList>
            <person name="Greshake Tzovaras B."/>
            <person name="Segers F."/>
            <person name="Bicker A."/>
            <person name="Dal Grande F."/>
            <person name="Otte J."/>
            <person name="Hankeln T."/>
            <person name="Schmitt I."/>
            <person name="Ebersberger I."/>
        </authorList>
    </citation>
    <scope>NUCLEOTIDE SEQUENCE [LARGE SCALE GENOMIC DNA]</scope>
    <source>
        <strain evidence="1">A1-1</strain>
    </source>
</reference>
<comment type="caution">
    <text evidence="1">The sequence shown here is derived from an EMBL/GenBank/DDBJ whole genome shotgun (WGS) entry which is preliminary data.</text>
</comment>
<dbReference type="OrthoDB" id="5421128at2759"/>
<protein>
    <submittedName>
        <fullName evidence="1">Uncharacterized protein</fullName>
    </submittedName>
</protein>
<evidence type="ECO:0000313" key="1">
    <source>
        <dbReference type="EMBL" id="KAA6407248.1"/>
    </source>
</evidence>
<dbReference type="AlphaFoldDB" id="A0A5M8PE86"/>
<name>A0A5M8PE86_9LECA</name>
<gene>
    <name evidence="1" type="ORF">FRX48_09050</name>
</gene>
<dbReference type="EMBL" id="VXIT01000019">
    <property type="protein sequence ID" value="KAA6407248.1"/>
    <property type="molecule type" value="Genomic_DNA"/>
</dbReference>
<proteinExistence type="predicted"/>
<evidence type="ECO:0000313" key="2">
    <source>
        <dbReference type="Proteomes" id="UP000324767"/>
    </source>
</evidence>
<dbReference type="Proteomes" id="UP000324767">
    <property type="component" value="Unassembled WGS sequence"/>
</dbReference>